<evidence type="ECO:0000313" key="1">
    <source>
        <dbReference type="EMBL" id="SVE12545.1"/>
    </source>
</evidence>
<sequence length="47" mass="5177">MGISPTTSLIVITKPLRVEAIISVSTSKSICLRTSFILERDDSNNLR</sequence>
<dbReference type="AlphaFoldDB" id="A0A383AZA1"/>
<dbReference type="EMBL" id="UINC01195805">
    <property type="protein sequence ID" value="SVE12545.1"/>
    <property type="molecule type" value="Genomic_DNA"/>
</dbReference>
<organism evidence="1">
    <name type="scientific">marine metagenome</name>
    <dbReference type="NCBI Taxonomy" id="408172"/>
    <lineage>
        <taxon>unclassified sequences</taxon>
        <taxon>metagenomes</taxon>
        <taxon>ecological metagenomes</taxon>
    </lineage>
</organism>
<name>A0A383AZA1_9ZZZZ</name>
<proteinExistence type="predicted"/>
<accession>A0A383AZA1</accession>
<reference evidence="1" key="1">
    <citation type="submission" date="2018-05" db="EMBL/GenBank/DDBJ databases">
        <authorList>
            <person name="Lanie J.A."/>
            <person name="Ng W.-L."/>
            <person name="Kazmierczak K.M."/>
            <person name="Andrzejewski T.M."/>
            <person name="Davidsen T.M."/>
            <person name="Wayne K.J."/>
            <person name="Tettelin H."/>
            <person name="Glass J.I."/>
            <person name="Rusch D."/>
            <person name="Podicherti R."/>
            <person name="Tsui H.-C.T."/>
            <person name="Winkler M.E."/>
        </authorList>
    </citation>
    <scope>NUCLEOTIDE SEQUENCE</scope>
</reference>
<protein>
    <submittedName>
        <fullName evidence="1">Uncharacterized protein</fullName>
    </submittedName>
</protein>
<gene>
    <name evidence="1" type="ORF">METZ01_LOCUS465399</name>
</gene>